<dbReference type="NCBIfam" id="TIGR01357">
    <property type="entry name" value="aroB"/>
    <property type="match status" value="1"/>
</dbReference>
<evidence type="ECO:0000256" key="1">
    <source>
        <dbReference type="ARBA" id="ARBA00001393"/>
    </source>
</evidence>
<comment type="caution">
    <text evidence="19">Lacks conserved residue(s) required for the propagation of feature annotation.</text>
</comment>
<name>A0A8F9TYW3_9BACT</name>
<evidence type="ECO:0000256" key="15">
    <source>
        <dbReference type="ARBA" id="ARBA00023027"/>
    </source>
</evidence>
<keyword evidence="14 19" id="KW-0862">Zinc</keyword>
<dbReference type="GO" id="GO:0000166">
    <property type="term" value="F:nucleotide binding"/>
    <property type="evidence" value="ECO:0007669"/>
    <property type="project" value="UniProtKB-KW"/>
</dbReference>
<feature type="domain" description="3-dehydroquinate synthase N-terminal" evidence="20">
    <location>
        <begin position="66"/>
        <end position="178"/>
    </location>
</feature>
<dbReference type="InterPro" id="IPR016037">
    <property type="entry name" value="DHQ_synth_AroB"/>
</dbReference>
<evidence type="ECO:0000256" key="6">
    <source>
        <dbReference type="ARBA" id="ARBA00004661"/>
    </source>
</evidence>
<comment type="cofactor">
    <cofactor evidence="2 19">
        <name>NAD(+)</name>
        <dbReference type="ChEBI" id="CHEBI:57540"/>
    </cofactor>
</comment>
<dbReference type="CDD" id="cd08195">
    <property type="entry name" value="DHQS"/>
    <property type="match status" value="1"/>
</dbReference>
<sequence>MAESLTVQLQERSYELHFGVDLTTDVQARVAALTAGGGRVAVVTDRHLAEAQGARLAAMFGAAPQIVLEPGEETKSLAELGRVLEFLATAQLDRGSTVFAVGGGVVGDLAGFAAAAYLRGVAFVQIPTTLLAMVDSSVGGKTGVNLAAGKNLAGAFHQPAAVYVATDFLATLPTREFAAGMAEVIKYGLLGDAELWRQLEREPLTVQSPALAATIRRCCALKAKIVEADERELAREGGRALLNLGHTFGHAIEQATAYGTYLHGEAVAIGLCAAARLSQRLGYLTAAETGRVDAVVAAHGLPVKLRESLPMADLLAAMARDKKVRGGLPRFVVMKTLGEAATQGGIAPAFVEAAFREVGAA</sequence>
<keyword evidence="18 19" id="KW-0170">Cobalt</keyword>
<feature type="binding site" evidence="19">
    <location>
        <begin position="128"/>
        <end position="129"/>
    </location>
    <ligand>
        <name>NAD(+)</name>
        <dbReference type="ChEBI" id="CHEBI:57540"/>
    </ligand>
</feature>
<evidence type="ECO:0000313" key="22">
    <source>
        <dbReference type="EMBL" id="QYM80072.1"/>
    </source>
</evidence>
<feature type="binding site" evidence="19">
    <location>
        <position position="150"/>
    </location>
    <ligand>
        <name>NAD(+)</name>
        <dbReference type="ChEBI" id="CHEBI:57540"/>
    </ligand>
</feature>
<evidence type="ECO:0000256" key="14">
    <source>
        <dbReference type="ARBA" id="ARBA00022833"/>
    </source>
</evidence>
<reference evidence="22" key="1">
    <citation type="submission" date="2021-08" db="EMBL/GenBank/DDBJ databases">
        <title>Genome of a novel bacterium of the phylum Verrucomicrobia, Oleiharenicola sp. KSB-15.</title>
        <authorList>
            <person name="Chung J.-H."/>
            <person name="Ahn J.-H."/>
            <person name="Yoon Y."/>
            <person name="Kim D.-Y."/>
            <person name="An S.-H."/>
            <person name="Park I."/>
            <person name="Yeon J."/>
        </authorList>
    </citation>
    <scope>NUCLEOTIDE SEQUENCE</scope>
    <source>
        <strain evidence="22">KSB-15</strain>
    </source>
</reference>
<dbReference type="Gene3D" id="3.40.50.1970">
    <property type="match status" value="1"/>
</dbReference>
<keyword evidence="11 19" id="KW-0028">Amino-acid biosynthesis</keyword>
<comment type="function">
    <text evidence="4 19">Catalyzes the conversion of 3-deoxy-D-arabino-heptulosonate 7-phosphate (DAHP) to dehydroquinate (DHQ).</text>
</comment>
<dbReference type="InterPro" id="IPR056179">
    <property type="entry name" value="DHQS_C"/>
</dbReference>
<keyword evidence="23" id="KW-1185">Reference proteome</keyword>
<dbReference type="EC" id="4.2.3.4" evidence="8 19"/>
<dbReference type="Gene3D" id="1.20.1090.10">
    <property type="entry name" value="Dehydroquinate synthase-like - alpha domain"/>
    <property type="match status" value="1"/>
</dbReference>
<evidence type="ECO:0000256" key="2">
    <source>
        <dbReference type="ARBA" id="ARBA00001911"/>
    </source>
</evidence>
<gene>
    <name evidence="19 22" type="primary">aroB</name>
    <name evidence="22" type="ORF">K0B96_05485</name>
</gene>
<organism evidence="22 23">
    <name type="scientific">Horticoccus luteus</name>
    <dbReference type="NCBI Taxonomy" id="2862869"/>
    <lineage>
        <taxon>Bacteria</taxon>
        <taxon>Pseudomonadati</taxon>
        <taxon>Verrucomicrobiota</taxon>
        <taxon>Opitutia</taxon>
        <taxon>Opitutales</taxon>
        <taxon>Opitutaceae</taxon>
        <taxon>Horticoccus</taxon>
    </lineage>
</organism>
<dbReference type="GO" id="GO:0009073">
    <property type="term" value="P:aromatic amino acid family biosynthetic process"/>
    <property type="evidence" value="ECO:0007669"/>
    <property type="project" value="UniProtKB-KW"/>
</dbReference>
<evidence type="ECO:0000256" key="11">
    <source>
        <dbReference type="ARBA" id="ARBA00022605"/>
    </source>
</evidence>
<dbReference type="Pfam" id="PF24621">
    <property type="entry name" value="DHQS_C"/>
    <property type="match status" value="1"/>
</dbReference>
<dbReference type="InterPro" id="IPR030960">
    <property type="entry name" value="DHQS/DOIS_N"/>
</dbReference>
<keyword evidence="15 19" id="KW-0520">NAD</keyword>
<dbReference type="Proteomes" id="UP000825051">
    <property type="component" value="Chromosome"/>
</dbReference>
<evidence type="ECO:0000256" key="9">
    <source>
        <dbReference type="ARBA" id="ARBA00017684"/>
    </source>
</evidence>
<dbReference type="FunFam" id="3.40.50.1970:FF:000007">
    <property type="entry name" value="Pentafunctional AROM polypeptide"/>
    <property type="match status" value="1"/>
</dbReference>
<evidence type="ECO:0000256" key="5">
    <source>
        <dbReference type="ARBA" id="ARBA00004496"/>
    </source>
</evidence>
<evidence type="ECO:0000259" key="21">
    <source>
        <dbReference type="Pfam" id="PF24621"/>
    </source>
</evidence>
<proteinExistence type="inferred from homology"/>
<evidence type="ECO:0000256" key="17">
    <source>
        <dbReference type="ARBA" id="ARBA00023239"/>
    </source>
</evidence>
<keyword evidence="17 19" id="KW-0456">Lyase</keyword>
<keyword evidence="10 19" id="KW-0963">Cytoplasm</keyword>
<dbReference type="KEGG" id="ole:K0B96_05485"/>
<dbReference type="PIRSF" id="PIRSF001455">
    <property type="entry name" value="DHQ_synth"/>
    <property type="match status" value="1"/>
</dbReference>
<dbReference type="Pfam" id="PF01761">
    <property type="entry name" value="DHQ_synthase"/>
    <property type="match status" value="1"/>
</dbReference>
<evidence type="ECO:0000313" key="23">
    <source>
        <dbReference type="Proteomes" id="UP000825051"/>
    </source>
</evidence>
<dbReference type="GO" id="GO:0046872">
    <property type="term" value="F:metal ion binding"/>
    <property type="evidence" value="ECO:0007669"/>
    <property type="project" value="UniProtKB-KW"/>
</dbReference>
<evidence type="ECO:0000256" key="12">
    <source>
        <dbReference type="ARBA" id="ARBA00022723"/>
    </source>
</evidence>
<dbReference type="EMBL" id="CP080507">
    <property type="protein sequence ID" value="QYM80072.1"/>
    <property type="molecule type" value="Genomic_DNA"/>
</dbReference>
<dbReference type="HAMAP" id="MF_00110">
    <property type="entry name" value="DHQ_synthase"/>
    <property type="match status" value="1"/>
</dbReference>
<evidence type="ECO:0000256" key="7">
    <source>
        <dbReference type="ARBA" id="ARBA00005412"/>
    </source>
</evidence>
<feature type="binding site" evidence="19">
    <location>
        <begin position="104"/>
        <end position="108"/>
    </location>
    <ligand>
        <name>NAD(+)</name>
        <dbReference type="ChEBI" id="CHEBI:57540"/>
    </ligand>
</feature>
<keyword evidence="12 19" id="KW-0479">Metal-binding</keyword>
<accession>A0A8F9TYW3</accession>
<feature type="binding site" evidence="19">
    <location>
        <position position="183"/>
    </location>
    <ligand>
        <name>Zn(2+)</name>
        <dbReference type="ChEBI" id="CHEBI:29105"/>
    </ligand>
</feature>
<dbReference type="GO" id="GO:0008652">
    <property type="term" value="P:amino acid biosynthetic process"/>
    <property type="evidence" value="ECO:0007669"/>
    <property type="project" value="UniProtKB-KW"/>
</dbReference>
<comment type="cofactor">
    <cofactor evidence="3">
        <name>Zn(2+)</name>
        <dbReference type="ChEBI" id="CHEBI:29105"/>
    </cofactor>
</comment>
<dbReference type="AlphaFoldDB" id="A0A8F9TYW3"/>
<feature type="binding site" evidence="19">
    <location>
        <position position="246"/>
    </location>
    <ligand>
        <name>Zn(2+)</name>
        <dbReference type="ChEBI" id="CHEBI:29105"/>
    </ligand>
</feature>
<evidence type="ECO:0000256" key="4">
    <source>
        <dbReference type="ARBA" id="ARBA00003485"/>
    </source>
</evidence>
<dbReference type="PANTHER" id="PTHR43622">
    <property type="entry name" value="3-DEHYDROQUINATE SYNTHASE"/>
    <property type="match status" value="1"/>
</dbReference>
<dbReference type="GO" id="GO:0009423">
    <property type="term" value="P:chorismate biosynthetic process"/>
    <property type="evidence" value="ECO:0007669"/>
    <property type="project" value="UniProtKB-UniRule"/>
</dbReference>
<keyword evidence="16 19" id="KW-0057">Aromatic amino acid biosynthesis</keyword>
<evidence type="ECO:0000256" key="13">
    <source>
        <dbReference type="ARBA" id="ARBA00022741"/>
    </source>
</evidence>
<comment type="subcellular location">
    <subcellularLocation>
        <location evidence="5 19">Cytoplasm</location>
    </subcellularLocation>
</comment>
<evidence type="ECO:0000256" key="3">
    <source>
        <dbReference type="ARBA" id="ARBA00001947"/>
    </source>
</evidence>
<feature type="binding site" evidence="19">
    <location>
        <position position="141"/>
    </location>
    <ligand>
        <name>NAD(+)</name>
        <dbReference type="ChEBI" id="CHEBI:57540"/>
    </ligand>
</feature>
<comment type="similarity">
    <text evidence="7 19">Belongs to the sugar phosphate cyclases superfamily. Dehydroquinate synthase family.</text>
</comment>
<dbReference type="UniPathway" id="UPA00053">
    <property type="reaction ID" value="UER00085"/>
</dbReference>
<dbReference type="SUPFAM" id="SSF56796">
    <property type="entry name" value="Dehydroquinate synthase-like"/>
    <property type="match status" value="1"/>
</dbReference>
<dbReference type="InterPro" id="IPR030963">
    <property type="entry name" value="DHQ_synth_fam"/>
</dbReference>
<comment type="pathway">
    <text evidence="6 19">Metabolic intermediate biosynthesis; chorismate biosynthesis; chorismate from D-erythrose 4-phosphate and phosphoenolpyruvate: step 2/7.</text>
</comment>
<evidence type="ECO:0000256" key="16">
    <source>
        <dbReference type="ARBA" id="ARBA00023141"/>
    </source>
</evidence>
<evidence type="ECO:0000256" key="8">
    <source>
        <dbReference type="ARBA" id="ARBA00013031"/>
    </source>
</evidence>
<evidence type="ECO:0000256" key="10">
    <source>
        <dbReference type="ARBA" id="ARBA00022490"/>
    </source>
</evidence>
<dbReference type="GO" id="GO:0003856">
    <property type="term" value="F:3-dehydroquinate synthase activity"/>
    <property type="evidence" value="ECO:0007669"/>
    <property type="project" value="UniProtKB-UniRule"/>
</dbReference>
<feature type="binding site" evidence="19">
    <location>
        <position position="263"/>
    </location>
    <ligand>
        <name>Zn(2+)</name>
        <dbReference type="ChEBI" id="CHEBI:29105"/>
    </ligand>
</feature>
<feature type="domain" description="3-dehydroquinate synthase C-terminal" evidence="21">
    <location>
        <begin position="180"/>
        <end position="324"/>
    </location>
</feature>
<evidence type="ECO:0000256" key="19">
    <source>
        <dbReference type="HAMAP-Rule" id="MF_00110"/>
    </source>
</evidence>
<dbReference type="GO" id="GO:0005737">
    <property type="term" value="C:cytoplasm"/>
    <property type="evidence" value="ECO:0007669"/>
    <property type="project" value="UniProtKB-SubCell"/>
</dbReference>
<dbReference type="PANTHER" id="PTHR43622:SF7">
    <property type="entry name" value="3-DEHYDROQUINATE SYNTHASE, CHLOROPLASTIC"/>
    <property type="match status" value="1"/>
</dbReference>
<dbReference type="InterPro" id="IPR050071">
    <property type="entry name" value="Dehydroquinate_synthase"/>
</dbReference>
<comment type="cofactor">
    <cofactor evidence="19">
        <name>Co(2+)</name>
        <dbReference type="ChEBI" id="CHEBI:48828"/>
    </cofactor>
    <cofactor evidence="19">
        <name>Zn(2+)</name>
        <dbReference type="ChEBI" id="CHEBI:29105"/>
    </cofactor>
    <text evidence="19">Binds 1 divalent metal cation per subunit. Can use either Co(2+) or Zn(2+).</text>
</comment>
<protein>
    <recommendedName>
        <fullName evidence="9 19">3-dehydroquinate synthase</fullName>
        <shortName evidence="19">DHQS</shortName>
        <ecNumber evidence="8 19">4.2.3.4</ecNumber>
    </recommendedName>
</protein>
<evidence type="ECO:0000256" key="18">
    <source>
        <dbReference type="ARBA" id="ARBA00023285"/>
    </source>
</evidence>
<comment type="catalytic activity">
    <reaction evidence="1 19">
        <text>7-phospho-2-dehydro-3-deoxy-D-arabino-heptonate = 3-dehydroquinate + phosphate</text>
        <dbReference type="Rhea" id="RHEA:21968"/>
        <dbReference type="ChEBI" id="CHEBI:32364"/>
        <dbReference type="ChEBI" id="CHEBI:43474"/>
        <dbReference type="ChEBI" id="CHEBI:58394"/>
        <dbReference type="EC" id="4.2.3.4"/>
    </reaction>
</comment>
<feature type="binding site" evidence="19">
    <location>
        <begin position="168"/>
        <end position="171"/>
    </location>
    <ligand>
        <name>NAD(+)</name>
        <dbReference type="ChEBI" id="CHEBI:57540"/>
    </ligand>
</feature>
<keyword evidence="13 19" id="KW-0547">Nucleotide-binding</keyword>
<dbReference type="RefSeq" id="WP_220164730.1">
    <property type="nucleotide sequence ID" value="NZ_CP080507.1"/>
</dbReference>
<evidence type="ECO:0000259" key="20">
    <source>
        <dbReference type="Pfam" id="PF01761"/>
    </source>
</evidence>